<comment type="caution">
    <text evidence="2">The sequence shown here is derived from an EMBL/GenBank/DDBJ whole genome shotgun (WGS) entry which is preliminary data.</text>
</comment>
<keyword evidence="1" id="KW-0472">Membrane</keyword>
<accession>A0A2N5XQI9</accession>
<keyword evidence="1" id="KW-1133">Transmembrane helix</keyword>
<evidence type="ECO:0000313" key="2">
    <source>
        <dbReference type="EMBL" id="PLW76792.1"/>
    </source>
</evidence>
<reference evidence="2 3" key="1">
    <citation type="submission" date="2018-01" db="EMBL/GenBank/DDBJ databases">
        <title>The draft genome sequence of Cohaesibacter sp. H1304.</title>
        <authorList>
            <person name="Wang N.-N."/>
            <person name="Du Z.-J."/>
        </authorList>
    </citation>
    <scope>NUCLEOTIDE SEQUENCE [LARGE SCALE GENOMIC DNA]</scope>
    <source>
        <strain evidence="2 3">H1304</strain>
    </source>
</reference>
<protein>
    <submittedName>
        <fullName evidence="2">Uncharacterized protein</fullName>
    </submittedName>
</protein>
<gene>
    <name evidence="2" type="ORF">C0081_12075</name>
</gene>
<name>A0A2N5XQI9_9HYPH</name>
<feature type="transmembrane region" description="Helical" evidence="1">
    <location>
        <begin position="6"/>
        <end position="32"/>
    </location>
</feature>
<dbReference type="RefSeq" id="WP_101534080.1">
    <property type="nucleotide sequence ID" value="NZ_PKUQ01000022.1"/>
</dbReference>
<dbReference type="EMBL" id="PKUQ01000022">
    <property type="protein sequence ID" value="PLW76792.1"/>
    <property type="molecule type" value="Genomic_DNA"/>
</dbReference>
<keyword evidence="3" id="KW-1185">Reference proteome</keyword>
<organism evidence="2 3">
    <name type="scientific">Cohaesibacter celericrescens</name>
    <dbReference type="NCBI Taxonomy" id="2067669"/>
    <lineage>
        <taxon>Bacteria</taxon>
        <taxon>Pseudomonadati</taxon>
        <taxon>Pseudomonadota</taxon>
        <taxon>Alphaproteobacteria</taxon>
        <taxon>Hyphomicrobiales</taxon>
        <taxon>Cohaesibacteraceae</taxon>
    </lineage>
</organism>
<keyword evidence="1" id="KW-0812">Transmembrane</keyword>
<dbReference type="AlphaFoldDB" id="A0A2N5XQI9"/>
<proteinExistence type="predicted"/>
<sequence>MLVTLISSAILTGFLAMSGWLLIPLALSYGLIAVEQADTIYSNAFALLISIWILLNLIPFCLIMWHAYASDDDKEE</sequence>
<evidence type="ECO:0000313" key="3">
    <source>
        <dbReference type="Proteomes" id="UP000234881"/>
    </source>
</evidence>
<feature type="transmembrane region" description="Helical" evidence="1">
    <location>
        <begin position="44"/>
        <end position="68"/>
    </location>
</feature>
<evidence type="ECO:0000256" key="1">
    <source>
        <dbReference type="SAM" id="Phobius"/>
    </source>
</evidence>
<dbReference type="Proteomes" id="UP000234881">
    <property type="component" value="Unassembled WGS sequence"/>
</dbReference>